<comment type="caution">
    <text evidence="1">The sequence shown here is derived from an EMBL/GenBank/DDBJ whole genome shotgun (WGS) entry which is preliminary data.</text>
</comment>
<dbReference type="SUPFAM" id="SSF49785">
    <property type="entry name" value="Galactose-binding domain-like"/>
    <property type="match status" value="1"/>
</dbReference>
<dbReference type="Proteomes" id="UP000176413">
    <property type="component" value="Unassembled WGS sequence"/>
</dbReference>
<evidence type="ECO:0000313" key="1">
    <source>
        <dbReference type="EMBL" id="OGH68307.1"/>
    </source>
</evidence>
<reference evidence="1 2" key="1">
    <citation type="journal article" date="2016" name="Nat. Commun.">
        <title>Thousands of microbial genomes shed light on interconnected biogeochemical processes in an aquifer system.</title>
        <authorList>
            <person name="Anantharaman K."/>
            <person name="Brown C.T."/>
            <person name="Hug L.A."/>
            <person name="Sharon I."/>
            <person name="Castelle C.J."/>
            <person name="Probst A.J."/>
            <person name="Thomas B.C."/>
            <person name="Singh A."/>
            <person name="Wilkins M.J."/>
            <person name="Karaoz U."/>
            <person name="Brodie E.L."/>
            <person name="Williams K.H."/>
            <person name="Hubbard S.S."/>
            <person name="Banfield J.F."/>
        </authorList>
    </citation>
    <scope>NUCLEOTIDE SEQUENCE [LARGE SCALE GENOMIC DNA]</scope>
</reference>
<proteinExistence type="predicted"/>
<sequence length="2576" mass="280557">MFNGFKKIIFSFTTLGLVMISLVGIFSPAPAQAQLPVSVTLDVPRGLSEIGSLVSEGLKGLAISAIMRTVDYTVRRVAYDSAVWLASGGKGRTPFAHTTNFGDYMKNTVFDAAASSIEALSKGEFDICKIPDVKIDLAMKIGLRTNFLSGGGYGAPDKPKCTLEEFKNNWTNENWKSKYGADQIGKRFNATLSKDNSGLGTYGQITEKINNKIITEKAAAQLKRQEGEGFKGKETVGGQVQTPPALVKEEFKALTPSQKQAEDKKQLDAAFASGNVKVIPAALTLFLNTLVGTMVKNWQENGMLPFGACIGGYGGDICNQGVAGDISKSYYSLNGGGVAYAQSFFNYIKTIEIKPPPSYEILAELANCPDAPNIYNCRADDDLILALRQADTNRPVTIAQALEKGWLHGDWKFIPYSDENGANSDKECFQKAYCYGNAQVLRQLRIMPLGFEIAAKNSSQDKPWTLRDVVNGFNNCSLDAQGNVVSDPTKPFCHLIDPNWVLRVPPTKCNASVYGPNLITSGAPDRLQECVDLQSCVSYDTNGRCNDYAYCTREKNTWSFDAQKCEQQYATCRSFTNANGQNVAYLQRTLDGQSCTQENVGCRGYSLTQKNGAWVAPSINSDGTNSGIFFNNKISTSCSANSAGCSAFQVVKDPNETSEMLYLKKAPDYLKCYDAKTSTIAVDWPVTQSDLIKIEPAAECSNYSGVCVADEVNCNFYTPQSGGGTQIPGRFTKAEVTNGQITWNDQCDAKCVGYAAFREMPSNYSNGQSVAYIIPSSGQKCTAQEEGCSAFTNLSAGTGDQVEHYSYLRPCVKPGPSVQSKTYVTYEGAVQGGYQLKTYTLVVNNDTANGPIGAPKYFYKTIAELGQHNLDCTEDTYKNGIAQLDCRQFNDEAGNIYYRLLSQTIPVTEACTAYRLDNAELAAPGVCFQNGEYRGDGSCFYEGLPGTISNNAGNSRSCSAAADTCRGYKGNAGNNIQEVFYDNFENVSTDDGWSDGVISAESTRVGEHSYANIVANPVNTEAQPIVRTVSAQAQQSYDLSFWAKGSNSMQVTFGEQNGDGSDVGYVSLSDTWNYYHLGPFEYTGSSTATLKFINRDTSGAGRIFLDNVRLVGVRELQYLVKKSLSVDPICDSNQNDNLPGEALGCEAYRDPTNRTFSLTGFSYLCRENAIGCTAVTQTFNTPDEAGPRAYNVRLTGAGGSTQQVTLGADTYSCVIPVGDTACYVNMVGHSESEIRKGVPDRFITSTIYVPADSPVSAPIYLVANKAGTCNGVDLGCTIAGAQQLTPGGLKFVTTTIKNDPALYDTALCRSEAVGCNAYSDGADTQYFKDPAITGQKVCTYRTNVRFNGQDRSGWFWKGVGKCENTNDSAPGYCTSDSDCGASRCINIGDQPCYLNYQNSGEYGLWSSGNTSTYRNFVGECPVNQNKCSEFLDPNDNNQAYYFIKDNRISEGDCSGQVSQKFGCALFNETSNPNKFFNSNRLYKQSNDENGKKVPATQSALPDNDANLIIKVGLDRVCGEWLGCKNRSVFDEATGKYKDVCYNVSLCNGETCANVKSDYSRNILSENIYKSRKVGWEGQDFSGYSILDLYPLSELEDHNFSTAAKPDYRLVYKVKNAKCEVEGSTCVNKHNEQGICKNNACVRSIGGMADSVQVSGAEPQTCRGYPEKDAPFPFTNYIAYKNADYSLAKKCSENANPSSNEHACECDYTKVSYGDTLDKYWRLEKPNQTDGVVSANASLGVNGKYFGVPPGICVGGTNGIKGQEKACLKTADCLDGGTCQQKSGTNELIGYRGYCVEEDSRSTKYGDPTDHTCLTWFPGRTNGLMDLYNQNAKAGYILPSGYDAGPYYCTEKEIWRKPIGQKSGSDFYYDCGGDAKTMKFDGGVDQLINDALQTLVGPTMSFGNAINKIKNAKIKDDDGGECTDYGSLPRAMTPSGNNMYLMDLKASDEDYSPCPDGTETGAITYAGYNAIDNLIDDEDQISLSYTCYKPNEYWLPETSEPIKNNQAAESIDGVQIIEREYRCKIMYKITDRPSEVKAATQNIWKSETLNQITQFANADCDPFGAVGLNRAVLPGDIIVMKSPEEIYNTDLGISLKNNNLLTADFKCLLGVAIPRGISNVFKGEVVHDGSLPAAGTPQTAGTLQNLFGSGMFENNTVQGGYTPAETLIHTETLQKLFARSVAKYVLTGPTFPQPVPDTKQCRVVEGGLFSDYFDVEKNGDPCGEPSVCLKTGAGSTSGDERLNQSNPCAEDQLENLSTEHKAFCNYVCSPDMTGSYTPENYMQQTGIGWDVTAGTAGTNPKAPIVRALGTCRIVGGVEVCREGDEGLTLVTNEASFSSGKVRLTFENSVAMRFFAFADTNHMPIRRVAIDWGDGDEDTYTASGDNFDSGSDGLSAYRNQRGGLAGTCVTTRTDPSVEKRCVITNVFHNNPAEKIITDRDCRAESDCAYTNVCQEEQNSPYFGTILNKTCNKGYFEFKDHSYVCEKQDNDTDIYKKDCPEGGTTVFPNGCCVYKPRVHVKDNWGWCTGTEDCDPSIGKGCYDNGGETRSTDYCDIINNDNIKQKAWVNYSGSVYVAPE</sequence>
<organism evidence="1 2">
    <name type="scientific">Candidatus Magasanikbacteria bacterium RIFCSPHIGHO2_02_FULL_45_10</name>
    <dbReference type="NCBI Taxonomy" id="1798679"/>
    <lineage>
        <taxon>Bacteria</taxon>
        <taxon>Candidatus Magasanikiibacteriota</taxon>
    </lineage>
</organism>
<dbReference type="InterPro" id="IPR008979">
    <property type="entry name" value="Galactose-bd-like_sf"/>
</dbReference>
<dbReference type="EMBL" id="MFQA01000048">
    <property type="protein sequence ID" value="OGH68307.1"/>
    <property type="molecule type" value="Genomic_DNA"/>
</dbReference>
<name>A0A1F6M9K1_9BACT</name>
<evidence type="ECO:0008006" key="3">
    <source>
        <dbReference type="Google" id="ProtNLM"/>
    </source>
</evidence>
<dbReference type="Gene3D" id="2.60.120.260">
    <property type="entry name" value="Galactose-binding domain-like"/>
    <property type="match status" value="1"/>
</dbReference>
<gene>
    <name evidence="1" type="ORF">A3D53_01305</name>
</gene>
<protein>
    <recommendedName>
        <fullName evidence="3">CBM-cenC domain-containing protein</fullName>
    </recommendedName>
</protein>
<evidence type="ECO:0000313" key="2">
    <source>
        <dbReference type="Proteomes" id="UP000176413"/>
    </source>
</evidence>
<accession>A0A1F6M9K1</accession>